<dbReference type="GO" id="GO:0034515">
    <property type="term" value="C:proteasome storage granule"/>
    <property type="evidence" value="ECO:0007669"/>
    <property type="project" value="TreeGrafter"/>
</dbReference>
<keyword evidence="4" id="KW-1185">Reference proteome</keyword>
<sequence length="383" mass="41675">MHLIDGLASAGASVDFGWQNLATTFVNAIERLMIVSSETSTCGSTGSWLFKNKEHGKASAAGSLGMILMWDVDSGLTQINKYFQSNDNYVIVSALLGAGIVNCSIRNDYHPVRLSMVYVSVMLKIDCQISLGILYDFFLQALTLPSDHIGKEDTTVRIGAIMGLGLTYTGSEDEQVREKLSPTLADRNALLDVIAFTAISLGLIYLGSCNEDVNDAIVFALIKLSELELDNPLSRLLPFGLGLLYLGKKGIEFMLSISWGNVLNILTGGICCSRESGISVGQFLWLLDSSAFPTQRLSHDTDLEVAMAAIISLGLIGAGTNNDRIARMLRNLSRYYYKAVGLLFCVRIAQSLVHLGKGLLTFALYHSNRLLCLDKSTVLCFLS</sequence>
<organism evidence="3 4">
    <name type="scientific">Protea cynaroides</name>
    <dbReference type="NCBI Taxonomy" id="273540"/>
    <lineage>
        <taxon>Eukaryota</taxon>
        <taxon>Viridiplantae</taxon>
        <taxon>Streptophyta</taxon>
        <taxon>Embryophyta</taxon>
        <taxon>Tracheophyta</taxon>
        <taxon>Spermatophyta</taxon>
        <taxon>Magnoliopsida</taxon>
        <taxon>Proteales</taxon>
        <taxon>Proteaceae</taxon>
        <taxon>Protea</taxon>
    </lineage>
</organism>
<proteinExistence type="predicted"/>
<evidence type="ECO:0000313" key="3">
    <source>
        <dbReference type="EMBL" id="KAJ4957605.1"/>
    </source>
</evidence>
<dbReference type="Gene3D" id="1.25.10.10">
    <property type="entry name" value="Leucine-rich Repeat Variant"/>
    <property type="match status" value="2"/>
</dbReference>
<dbReference type="InterPro" id="IPR016024">
    <property type="entry name" value="ARM-type_fold"/>
</dbReference>
<dbReference type="Proteomes" id="UP001141806">
    <property type="component" value="Unassembled WGS sequence"/>
</dbReference>
<evidence type="ECO:0000256" key="2">
    <source>
        <dbReference type="ARBA" id="ARBA00022942"/>
    </source>
</evidence>
<dbReference type="GO" id="GO:0008540">
    <property type="term" value="C:proteasome regulatory particle, base subcomplex"/>
    <property type="evidence" value="ECO:0007669"/>
    <property type="project" value="TreeGrafter"/>
</dbReference>
<dbReference type="AlphaFoldDB" id="A0A9Q0K0P1"/>
<dbReference type="InterPro" id="IPR011989">
    <property type="entry name" value="ARM-like"/>
</dbReference>
<evidence type="ECO:0000256" key="1">
    <source>
        <dbReference type="ARBA" id="ARBA00022737"/>
    </source>
</evidence>
<dbReference type="EMBL" id="JAMYWD010000010">
    <property type="protein sequence ID" value="KAJ4957605.1"/>
    <property type="molecule type" value="Genomic_DNA"/>
</dbReference>
<dbReference type="GO" id="GO:0005634">
    <property type="term" value="C:nucleus"/>
    <property type="evidence" value="ECO:0007669"/>
    <property type="project" value="TreeGrafter"/>
</dbReference>
<dbReference type="GO" id="GO:0043161">
    <property type="term" value="P:proteasome-mediated ubiquitin-dependent protein catabolic process"/>
    <property type="evidence" value="ECO:0007669"/>
    <property type="project" value="TreeGrafter"/>
</dbReference>
<evidence type="ECO:0008006" key="5">
    <source>
        <dbReference type="Google" id="ProtNLM"/>
    </source>
</evidence>
<dbReference type="PANTHER" id="PTHR10943:SF1">
    <property type="entry name" value="26S PROTEASOME NON-ATPASE REGULATORY SUBUNIT 2"/>
    <property type="match status" value="1"/>
</dbReference>
<dbReference type="Pfam" id="PF01851">
    <property type="entry name" value="PC_rep"/>
    <property type="match status" value="2"/>
</dbReference>
<dbReference type="SUPFAM" id="SSF48371">
    <property type="entry name" value="ARM repeat"/>
    <property type="match status" value="1"/>
</dbReference>
<accession>A0A9Q0K0P1</accession>
<reference evidence="3" key="1">
    <citation type="journal article" date="2023" name="Plant J.">
        <title>The genome of the king protea, Protea cynaroides.</title>
        <authorList>
            <person name="Chang J."/>
            <person name="Duong T.A."/>
            <person name="Schoeman C."/>
            <person name="Ma X."/>
            <person name="Roodt D."/>
            <person name="Barker N."/>
            <person name="Li Z."/>
            <person name="Van de Peer Y."/>
            <person name="Mizrachi E."/>
        </authorList>
    </citation>
    <scope>NUCLEOTIDE SEQUENCE</scope>
    <source>
        <tissue evidence="3">Young leaves</tissue>
    </source>
</reference>
<keyword evidence="2" id="KW-0647">Proteasome</keyword>
<gene>
    <name evidence="3" type="ORF">NE237_024716</name>
</gene>
<name>A0A9Q0K0P1_9MAGN</name>
<dbReference type="PANTHER" id="PTHR10943">
    <property type="entry name" value="26S PROTEASOME NON-ATPASE REGULATORY SUBUNIT"/>
    <property type="match status" value="1"/>
</dbReference>
<comment type="caution">
    <text evidence="3">The sequence shown here is derived from an EMBL/GenBank/DDBJ whole genome shotgun (WGS) entry which is preliminary data.</text>
</comment>
<dbReference type="OrthoDB" id="10252509at2759"/>
<protein>
    <recommendedName>
        <fullName evidence="5">26S proteasome non-ATPase regulatory subunit 2</fullName>
    </recommendedName>
</protein>
<keyword evidence="1" id="KW-0677">Repeat</keyword>
<evidence type="ECO:0000313" key="4">
    <source>
        <dbReference type="Proteomes" id="UP001141806"/>
    </source>
</evidence>
<dbReference type="InterPro" id="IPR002015">
    <property type="entry name" value="Proteasome/cyclosome_rpt"/>
</dbReference>